<feature type="domain" description="N-acetyltransferase" evidence="1">
    <location>
        <begin position="199"/>
        <end position="248"/>
    </location>
</feature>
<dbReference type="InterPro" id="IPR015946">
    <property type="entry name" value="KH_dom-like_a/b"/>
</dbReference>
<evidence type="ECO:0000259" key="1">
    <source>
        <dbReference type="Pfam" id="PF00583"/>
    </source>
</evidence>
<dbReference type="InterPro" id="IPR019904">
    <property type="entry name" value="Peroxiredoxin_OsmC"/>
</dbReference>
<dbReference type="InterPro" id="IPR003718">
    <property type="entry name" value="OsmC/Ohr_fam"/>
</dbReference>
<dbReference type="FunCoup" id="A0A151Z4Z5">
    <property type="interactions" value="1"/>
</dbReference>
<dbReference type="PANTHER" id="PTHR31143">
    <property type="match status" value="1"/>
</dbReference>
<dbReference type="Gene3D" id="3.30.300.20">
    <property type="match status" value="1"/>
</dbReference>
<dbReference type="GO" id="GO:0016747">
    <property type="term" value="F:acyltransferase activity, transferring groups other than amino-acyl groups"/>
    <property type="evidence" value="ECO:0007669"/>
    <property type="project" value="InterPro"/>
</dbReference>
<dbReference type="OrthoDB" id="16314at2759"/>
<dbReference type="Gene3D" id="3.40.630.30">
    <property type="match status" value="1"/>
</dbReference>
<dbReference type="SUPFAM" id="SSF82784">
    <property type="entry name" value="OsmC-like"/>
    <property type="match status" value="1"/>
</dbReference>
<evidence type="ECO:0000313" key="2">
    <source>
        <dbReference type="EMBL" id="KYQ88987.1"/>
    </source>
</evidence>
<reference evidence="2 3" key="1">
    <citation type="submission" date="2015-12" db="EMBL/GenBank/DDBJ databases">
        <title>Dictyostelia acquired genes for synthesis and detection of signals that induce cell-type specialization by lateral gene transfer from prokaryotes.</title>
        <authorList>
            <person name="Gloeckner G."/>
            <person name="Schaap P."/>
        </authorList>
    </citation>
    <scope>NUCLEOTIDE SEQUENCE [LARGE SCALE GENOMIC DNA]</scope>
    <source>
        <strain evidence="2 3">TK</strain>
    </source>
</reference>
<dbReference type="InParanoid" id="A0A151Z4Z5"/>
<evidence type="ECO:0000313" key="3">
    <source>
        <dbReference type="Proteomes" id="UP000076078"/>
    </source>
</evidence>
<dbReference type="GO" id="GO:0004601">
    <property type="term" value="F:peroxidase activity"/>
    <property type="evidence" value="ECO:0007669"/>
    <property type="project" value="InterPro"/>
</dbReference>
<gene>
    <name evidence="2" type="ORF">DLAC_10202</name>
</gene>
<dbReference type="AlphaFoldDB" id="A0A151Z4Z5"/>
<name>A0A151Z4Z5_TIELA</name>
<dbReference type="InterPro" id="IPR000182">
    <property type="entry name" value="GNAT_dom"/>
</dbReference>
<proteinExistence type="predicted"/>
<comment type="caution">
    <text evidence="2">The sequence shown here is derived from an EMBL/GenBank/DDBJ whole genome shotgun (WGS) entry which is preliminary data.</text>
</comment>
<dbReference type="EMBL" id="LODT01000042">
    <property type="protein sequence ID" value="KYQ88987.1"/>
    <property type="molecule type" value="Genomic_DNA"/>
</dbReference>
<protein>
    <submittedName>
        <fullName evidence="2">Osmotically inducible family protein</fullName>
    </submittedName>
</protein>
<dbReference type="InterPro" id="IPR036102">
    <property type="entry name" value="OsmC/Ohrsf"/>
</dbReference>
<sequence length="405" mass="45559">MKHSDKAFNQLQRAENQCFLKTSLWFTDNHENPSVVLSLGIFSGVIFWYCNSIENLLNIIVELNWSKGLLPQFSIPITLDQSNPIIQFYSQNIIDYIYFSEMATFLSDIVPKYSIENKNFEFEISHVYEEHCVLTADSINIIDCDDPKIQYLVESDYDIIIEDWEYKILFTENEIKWSIKNKLAIGYKINDGQTAILKTLPEYRGKGIANKVVSRLLSEIKKLKLPYMICYIDCQNDVSINMHKKFGFKFSTSVVALRGTSDKEKYNKLLDDGDLFKGSGVVSTESKTLSNLKIAVPASNPTKDTATNPEELLGAAQAGCFSMSLSLHLMNKKLIAKNIDTTATVTMNHIGDNYTIDEVNIVCKADVPGATLEQFKEAADLAKAGCPVSKVLKCKITLNATLEGK</sequence>
<dbReference type="Proteomes" id="UP000076078">
    <property type="component" value="Unassembled WGS sequence"/>
</dbReference>
<dbReference type="Pfam" id="PF00583">
    <property type="entry name" value="Acetyltransf_1"/>
    <property type="match status" value="1"/>
</dbReference>
<dbReference type="PANTHER" id="PTHR31143:SF2">
    <property type="entry name" value="FR47-LIKE DOMAIN-CONTAINING PROTEIN-RELATED"/>
    <property type="match status" value="1"/>
</dbReference>
<organism evidence="2 3">
    <name type="scientific">Tieghemostelium lacteum</name>
    <name type="common">Slime mold</name>
    <name type="synonym">Dictyostelium lacteum</name>
    <dbReference type="NCBI Taxonomy" id="361077"/>
    <lineage>
        <taxon>Eukaryota</taxon>
        <taxon>Amoebozoa</taxon>
        <taxon>Evosea</taxon>
        <taxon>Eumycetozoa</taxon>
        <taxon>Dictyostelia</taxon>
        <taxon>Dictyosteliales</taxon>
        <taxon>Raperosteliaceae</taxon>
        <taxon>Tieghemostelium</taxon>
    </lineage>
</organism>
<dbReference type="OMA" id="INELLWA"/>
<dbReference type="NCBIfam" id="TIGR03562">
    <property type="entry name" value="osmo_induc_OsmC"/>
    <property type="match status" value="1"/>
</dbReference>
<dbReference type="SUPFAM" id="SSF55729">
    <property type="entry name" value="Acyl-CoA N-acyltransferases (Nat)"/>
    <property type="match status" value="1"/>
</dbReference>
<dbReference type="GO" id="GO:0006979">
    <property type="term" value="P:response to oxidative stress"/>
    <property type="evidence" value="ECO:0007669"/>
    <property type="project" value="InterPro"/>
</dbReference>
<dbReference type="InterPro" id="IPR027365">
    <property type="entry name" value="GNAT_acetyltra_YdfB-like"/>
</dbReference>
<dbReference type="Pfam" id="PF02566">
    <property type="entry name" value="OsmC"/>
    <property type="match status" value="1"/>
</dbReference>
<dbReference type="InterPro" id="IPR016181">
    <property type="entry name" value="Acyl_CoA_acyltransferase"/>
</dbReference>
<dbReference type="STRING" id="361077.A0A151Z4Z5"/>
<keyword evidence="3" id="KW-1185">Reference proteome</keyword>
<accession>A0A151Z4Z5</accession>